<keyword evidence="3" id="KW-1185">Reference proteome</keyword>
<proteinExistence type="predicted"/>
<dbReference type="Proteomes" id="UP001165492">
    <property type="component" value="Unassembled WGS sequence"/>
</dbReference>
<comment type="caution">
    <text evidence="2">The sequence shown here is derived from an EMBL/GenBank/DDBJ whole genome shotgun (WGS) entry which is preliminary data.</text>
</comment>
<evidence type="ECO:0000313" key="3">
    <source>
        <dbReference type="Proteomes" id="UP001165492"/>
    </source>
</evidence>
<gene>
    <name evidence="2" type="ORF">LMF89_10535</name>
</gene>
<dbReference type="EMBL" id="JAJHJB010000012">
    <property type="protein sequence ID" value="MCC5465792.1"/>
    <property type="molecule type" value="Genomic_DNA"/>
</dbReference>
<reference evidence="2" key="1">
    <citation type="submission" date="2021-11" db="EMBL/GenBank/DDBJ databases">
        <title>Description of a new species Pelosinus isolated from the bottom sediments of Lake Baikal.</title>
        <authorList>
            <person name="Zakharyuk A."/>
        </authorList>
    </citation>
    <scope>NUCLEOTIDE SEQUENCE</scope>
    <source>
        <strain evidence="2">Bkl1</strain>
    </source>
</reference>
<sequence>MPIEKVYQQWNGKSTNGKVESSNKFLSKEAMKNSTAEMECTVGIDTFSAADLQNDSED</sequence>
<evidence type="ECO:0000313" key="2">
    <source>
        <dbReference type="EMBL" id="MCC5465792.1"/>
    </source>
</evidence>
<feature type="region of interest" description="Disordered" evidence="1">
    <location>
        <begin position="1"/>
        <end position="21"/>
    </location>
</feature>
<dbReference type="RefSeq" id="WP_229535020.1">
    <property type="nucleotide sequence ID" value="NZ_JAJHJB010000012.1"/>
</dbReference>
<feature type="compositionally biased region" description="Polar residues" evidence="1">
    <location>
        <begin position="8"/>
        <end position="21"/>
    </location>
</feature>
<organism evidence="2 3">
    <name type="scientific">Pelosinus baikalensis</name>
    <dbReference type="NCBI Taxonomy" id="2892015"/>
    <lineage>
        <taxon>Bacteria</taxon>
        <taxon>Bacillati</taxon>
        <taxon>Bacillota</taxon>
        <taxon>Negativicutes</taxon>
        <taxon>Selenomonadales</taxon>
        <taxon>Sporomusaceae</taxon>
        <taxon>Pelosinus</taxon>
    </lineage>
</organism>
<accession>A0ABS8HS78</accession>
<evidence type="ECO:0000256" key="1">
    <source>
        <dbReference type="SAM" id="MobiDB-lite"/>
    </source>
</evidence>
<name>A0ABS8HS78_9FIRM</name>
<protein>
    <submittedName>
        <fullName evidence="2">Uncharacterized protein</fullName>
    </submittedName>
</protein>